<evidence type="ECO:0000256" key="6">
    <source>
        <dbReference type="ARBA" id="ARBA00023163"/>
    </source>
</evidence>
<dbReference type="Proteomes" id="UP000481852">
    <property type="component" value="Unassembled WGS sequence"/>
</dbReference>
<dbReference type="GO" id="GO:0005829">
    <property type="term" value="C:cytosol"/>
    <property type="evidence" value="ECO:0007669"/>
    <property type="project" value="TreeGrafter"/>
</dbReference>
<dbReference type="InterPro" id="IPR011006">
    <property type="entry name" value="CheY-like_superfamily"/>
</dbReference>
<dbReference type="Pfam" id="PF00486">
    <property type="entry name" value="Trans_reg_C"/>
    <property type="match status" value="1"/>
</dbReference>
<feature type="modified residue" description="4-aspartylphosphate" evidence="8">
    <location>
        <position position="70"/>
    </location>
</feature>
<comment type="caution">
    <text evidence="12">The sequence shown here is derived from an EMBL/GenBank/DDBJ whole genome shotgun (WGS) entry which is preliminary data.</text>
</comment>
<dbReference type="GO" id="GO:0032993">
    <property type="term" value="C:protein-DNA complex"/>
    <property type="evidence" value="ECO:0007669"/>
    <property type="project" value="TreeGrafter"/>
</dbReference>
<protein>
    <recommendedName>
        <fullName evidence="1">Stage 0 sporulation protein A homolog</fullName>
    </recommendedName>
</protein>
<dbReference type="InterPro" id="IPR016032">
    <property type="entry name" value="Sig_transdc_resp-reg_C-effctor"/>
</dbReference>
<keyword evidence="13" id="KW-1185">Reference proteome</keyword>
<evidence type="ECO:0000313" key="12">
    <source>
        <dbReference type="EMBL" id="MSS15361.1"/>
    </source>
</evidence>
<dbReference type="Gene3D" id="3.40.50.2300">
    <property type="match status" value="1"/>
</dbReference>
<gene>
    <name evidence="12" type="ORF">FYJ35_09990</name>
</gene>
<feature type="domain" description="OmpR/PhoB-type" evidence="11">
    <location>
        <begin position="147"/>
        <end position="245"/>
    </location>
</feature>
<dbReference type="Pfam" id="PF00072">
    <property type="entry name" value="Response_reg"/>
    <property type="match status" value="1"/>
</dbReference>
<dbReference type="InterPro" id="IPR036388">
    <property type="entry name" value="WH-like_DNA-bd_sf"/>
</dbReference>
<dbReference type="InterPro" id="IPR001867">
    <property type="entry name" value="OmpR/PhoB-type_DNA-bd"/>
</dbReference>
<dbReference type="Gene3D" id="6.10.250.690">
    <property type="match status" value="1"/>
</dbReference>
<organism evidence="12 13">
    <name type="scientific">Porcincola intestinalis</name>
    <dbReference type="NCBI Taxonomy" id="2606632"/>
    <lineage>
        <taxon>Bacteria</taxon>
        <taxon>Bacillati</taxon>
        <taxon>Bacillota</taxon>
        <taxon>Clostridia</taxon>
        <taxon>Lachnospirales</taxon>
        <taxon>Lachnospiraceae</taxon>
        <taxon>Porcincola</taxon>
    </lineage>
</organism>
<dbReference type="PROSITE" id="PS51755">
    <property type="entry name" value="OMPR_PHOB"/>
    <property type="match status" value="1"/>
</dbReference>
<dbReference type="EMBL" id="VULZ01000010">
    <property type="protein sequence ID" value="MSS15361.1"/>
    <property type="molecule type" value="Genomic_DNA"/>
</dbReference>
<keyword evidence="4" id="KW-0805">Transcription regulation</keyword>
<keyword evidence="5 9" id="KW-0238">DNA-binding</keyword>
<comment type="function">
    <text evidence="7">May play the central regulatory role in sporulation. It may be an element of the effector pathway responsible for the activation of sporulation genes in response to nutritional stress. Spo0A may act in concert with spo0H (a sigma factor) to control the expression of some genes that are critical to the sporulation process.</text>
</comment>
<evidence type="ECO:0000313" key="13">
    <source>
        <dbReference type="Proteomes" id="UP000481852"/>
    </source>
</evidence>
<dbReference type="SMART" id="SM00448">
    <property type="entry name" value="REC"/>
    <property type="match status" value="1"/>
</dbReference>
<evidence type="ECO:0000256" key="9">
    <source>
        <dbReference type="PROSITE-ProRule" id="PRU01091"/>
    </source>
</evidence>
<evidence type="ECO:0000256" key="2">
    <source>
        <dbReference type="ARBA" id="ARBA00022553"/>
    </source>
</evidence>
<dbReference type="GO" id="GO:0006355">
    <property type="term" value="P:regulation of DNA-templated transcription"/>
    <property type="evidence" value="ECO:0007669"/>
    <property type="project" value="InterPro"/>
</dbReference>
<name>A0A6L5X4R8_9FIRM</name>
<dbReference type="GO" id="GO:0000976">
    <property type="term" value="F:transcription cis-regulatory region binding"/>
    <property type="evidence" value="ECO:0007669"/>
    <property type="project" value="TreeGrafter"/>
</dbReference>
<accession>A0A6L5X4R8</accession>
<reference evidence="12 13" key="1">
    <citation type="submission" date="2019-08" db="EMBL/GenBank/DDBJ databases">
        <title>In-depth cultivation of the pig gut microbiome towards novel bacterial diversity and tailored functional studies.</title>
        <authorList>
            <person name="Wylensek D."/>
            <person name="Hitch T.C.A."/>
            <person name="Clavel T."/>
        </authorList>
    </citation>
    <scope>NUCLEOTIDE SEQUENCE [LARGE SCALE GENOMIC DNA]</scope>
    <source>
        <strain evidence="12 13">Oil+RF-744-WCA-WT-11</strain>
    </source>
</reference>
<evidence type="ECO:0000256" key="1">
    <source>
        <dbReference type="ARBA" id="ARBA00018672"/>
    </source>
</evidence>
<dbReference type="SUPFAM" id="SSF46894">
    <property type="entry name" value="C-terminal effector domain of the bipartite response regulators"/>
    <property type="match status" value="1"/>
</dbReference>
<dbReference type="CDD" id="cd00383">
    <property type="entry name" value="trans_reg_C"/>
    <property type="match status" value="1"/>
</dbReference>
<dbReference type="SUPFAM" id="SSF52172">
    <property type="entry name" value="CheY-like"/>
    <property type="match status" value="1"/>
</dbReference>
<dbReference type="InterPro" id="IPR001789">
    <property type="entry name" value="Sig_transdc_resp-reg_receiver"/>
</dbReference>
<evidence type="ECO:0000256" key="8">
    <source>
        <dbReference type="PROSITE-ProRule" id="PRU00169"/>
    </source>
</evidence>
<proteinExistence type="predicted"/>
<dbReference type="PROSITE" id="PS50110">
    <property type="entry name" value="RESPONSE_REGULATORY"/>
    <property type="match status" value="1"/>
</dbReference>
<evidence type="ECO:0000256" key="3">
    <source>
        <dbReference type="ARBA" id="ARBA00023012"/>
    </source>
</evidence>
<evidence type="ECO:0000259" key="10">
    <source>
        <dbReference type="PROSITE" id="PS50110"/>
    </source>
</evidence>
<keyword evidence="2 8" id="KW-0597">Phosphoprotein</keyword>
<feature type="DNA-binding region" description="OmpR/PhoB-type" evidence="9">
    <location>
        <begin position="147"/>
        <end position="245"/>
    </location>
</feature>
<sequence>MPHESYCGGLSQGRCTCLSYKITIIEDDQALAKQISRLLSRYGYDCEETKDFSAIDGQIEAGKPDLILLDINLPKFDGFYWCRRLRERTKVPILIMSARSDTADQIRGMESGADDYITKPFDPDVLLAKVNAIIRRNYGTLKPGMAAQGTEKCGVLFRENRQTVVYEGAQAELSFTETQLFRELFDAFPDAVSRGELFMQVWDSDTFVEENTLNVNIRRLREKLAAARLPIEIKVVRSLGYKLVIGGSV</sequence>
<dbReference type="AlphaFoldDB" id="A0A6L5X4R8"/>
<evidence type="ECO:0000259" key="11">
    <source>
        <dbReference type="PROSITE" id="PS51755"/>
    </source>
</evidence>
<evidence type="ECO:0000256" key="5">
    <source>
        <dbReference type="ARBA" id="ARBA00023125"/>
    </source>
</evidence>
<dbReference type="PANTHER" id="PTHR48111">
    <property type="entry name" value="REGULATOR OF RPOS"/>
    <property type="match status" value="1"/>
</dbReference>
<keyword evidence="3" id="KW-0902">Two-component regulatory system</keyword>
<dbReference type="PANTHER" id="PTHR48111:SF40">
    <property type="entry name" value="PHOSPHATE REGULON TRANSCRIPTIONAL REGULATORY PROTEIN PHOB"/>
    <property type="match status" value="1"/>
</dbReference>
<dbReference type="InterPro" id="IPR039420">
    <property type="entry name" value="WalR-like"/>
</dbReference>
<evidence type="ECO:0000256" key="7">
    <source>
        <dbReference type="ARBA" id="ARBA00024867"/>
    </source>
</evidence>
<dbReference type="SMART" id="SM00862">
    <property type="entry name" value="Trans_reg_C"/>
    <property type="match status" value="1"/>
</dbReference>
<evidence type="ECO:0000256" key="4">
    <source>
        <dbReference type="ARBA" id="ARBA00023015"/>
    </source>
</evidence>
<dbReference type="Gene3D" id="1.10.10.10">
    <property type="entry name" value="Winged helix-like DNA-binding domain superfamily/Winged helix DNA-binding domain"/>
    <property type="match status" value="1"/>
</dbReference>
<keyword evidence="6" id="KW-0804">Transcription</keyword>
<feature type="domain" description="Response regulatory" evidence="10">
    <location>
        <begin position="21"/>
        <end position="134"/>
    </location>
</feature>
<dbReference type="GO" id="GO:0000156">
    <property type="term" value="F:phosphorelay response regulator activity"/>
    <property type="evidence" value="ECO:0007669"/>
    <property type="project" value="TreeGrafter"/>
</dbReference>